<dbReference type="Proteomes" id="UP001148312">
    <property type="component" value="Unassembled WGS sequence"/>
</dbReference>
<dbReference type="EMBL" id="JAPWDQ010000002">
    <property type="protein sequence ID" value="KAJ5493045.1"/>
    <property type="molecule type" value="Genomic_DNA"/>
</dbReference>
<dbReference type="InterPro" id="IPR052158">
    <property type="entry name" value="INH-QAR"/>
</dbReference>
<comment type="caution">
    <text evidence="2">The sequence shown here is derived from an EMBL/GenBank/DDBJ whole genome shotgun (WGS) entry which is preliminary data.</text>
</comment>
<reference evidence="2" key="2">
    <citation type="journal article" date="2023" name="IMA Fungus">
        <title>Comparative genomic study of the Penicillium genus elucidates a diverse pangenome and 15 lateral gene transfer events.</title>
        <authorList>
            <person name="Petersen C."/>
            <person name="Sorensen T."/>
            <person name="Nielsen M.R."/>
            <person name="Sondergaard T.E."/>
            <person name="Sorensen J.L."/>
            <person name="Fitzpatrick D.A."/>
            <person name="Frisvad J.C."/>
            <person name="Nielsen K.L."/>
        </authorList>
    </citation>
    <scope>NUCLEOTIDE SEQUENCE</scope>
    <source>
        <strain evidence="2">IBT 30728</strain>
    </source>
</reference>
<organism evidence="2 3">
    <name type="scientific">Penicillium diatomitis</name>
    <dbReference type="NCBI Taxonomy" id="2819901"/>
    <lineage>
        <taxon>Eukaryota</taxon>
        <taxon>Fungi</taxon>
        <taxon>Dikarya</taxon>
        <taxon>Ascomycota</taxon>
        <taxon>Pezizomycotina</taxon>
        <taxon>Eurotiomycetes</taxon>
        <taxon>Eurotiomycetidae</taxon>
        <taxon>Eurotiales</taxon>
        <taxon>Aspergillaceae</taxon>
        <taxon>Penicillium</taxon>
    </lineage>
</organism>
<evidence type="ECO:0000313" key="3">
    <source>
        <dbReference type="Proteomes" id="UP001148312"/>
    </source>
</evidence>
<protein>
    <recommendedName>
        <fullName evidence="1">DJ-1/PfpI domain-containing protein</fullName>
    </recommendedName>
</protein>
<dbReference type="InterPro" id="IPR029062">
    <property type="entry name" value="Class_I_gatase-like"/>
</dbReference>
<dbReference type="SUPFAM" id="SSF52317">
    <property type="entry name" value="Class I glutamine amidotransferase-like"/>
    <property type="match status" value="1"/>
</dbReference>
<sequence length="244" mass="26861">MPQKHRILALVFHEFENLDLFGPMGAIIPGSDYYTLELVNVHNLPSPNGLESSIKNGIGIMPNMTLTQALEDTKPFSTLFIPGGLSMMHFLEDAILLEKIGQLVLRAPTVFTVCTGSLILAATGVLDGRGATCNKQLFDEVTPKYPRVIWKKKARWVTDGKYLTASGVTAGIDAGFAFVARTYVAPEDRDDRPEIIAEGQGDNESFARNYDSEKAIKYARHVARMVEHCWNEDPGNDPFAVTSA</sequence>
<dbReference type="InterPro" id="IPR002818">
    <property type="entry name" value="DJ-1/PfpI"/>
</dbReference>
<dbReference type="PANTHER" id="PTHR43130:SF15">
    <property type="entry name" value="THIJ_PFPI FAMILY PROTEIN (AFU_ORTHOLOGUE AFUA_5G14240)"/>
    <property type="match status" value="1"/>
</dbReference>
<dbReference type="Pfam" id="PF01965">
    <property type="entry name" value="DJ-1_PfpI"/>
    <property type="match status" value="1"/>
</dbReference>
<proteinExistence type="predicted"/>
<accession>A0A9X0C0F3</accession>
<feature type="domain" description="DJ-1/PfpI" evidence="1">
    <location>
        <begin position="5"/>
        <end position="179"/>
    </location>
</feature>
<dbReference type="PANTHER" id="PTHR43130">
    <property type="entry name" value="ARAC-FAMILY TRANSCRIPTIONAL REGULATOR"/>
    <property type="match status" value="1"/>
</dbReference>
<keyword evidence="3" id="KW-1185">Reference proteome</keyword>
<dbReference type="GeneID" id="81621643"/>
<evidence type="ECO:0000259" key="1">
    <source>
        <dbReference type="Pfam" id="PF01965"/>
    </source>
</evidence>
<dbReference type="AlphaFoldDB" id="A0A9X0C0F3"/>
<dbReference type="RefSeq" id="XP_056793425.1">
    <property type="nucleotide sequence ID" value="XM_056931394.1"/>
</dbReference>
<reference evidence="2" key="1">
    <citation type="submission" date="2022-12" db="EMBL/GenBank/DDBJ databases">
        <authorList>
            <person name="Petersen C."/>
        </authorList>
    </citation>
    <scope>NUCLEOTIDE SEQUENCE</scope>
    <source>
        <strain evidence="2">IBT 30728</strain>
    </source>
</reference>
<name>A0A9X0C0F3_9EURO</name>
<evidence type="ECO:0000313" key="2">
    <source>
        <dbReference type="EMBL" id="KAJ5493045.1"/>
    </source>
</evidence>
<dbReference type="Gene3D" id="3.40.50.880">
    <property type="match status" value="1"/>
</dbReference>
<gene>
    <name evidence="2" type="ORF">N7539_001791</name>
</gene>